<dbReference type="InterPro" id="IPR018297">
    <property type="entry name" value="A/G_cyclase_CS"/>
</dbReference>
<dbReference type="Gene3D" id="3.30.450.260">
    <property type="entry name" value="Haem NO binding associated domain"/>
    <property type="match status" value="1"/>
</dbReference>
<accession>A0A7G7LKC0</accession>
<dbReference type="EMBL" id="MT678092">
    <property type="protein sequence ID" value="QNG40937.1"/>
    <property type="molecule type" value="mRNA"/>
</dbReference>
<dbReference type="PROSITE" id="PS00452">
    <property type="entry name" value="GUANYLATE_CYCLASE_1"/>
    <property type="match status" value="1"/>
</dbReference>
<keyword evidence="5" id="KW-0342">GTP-binding</keyword>
<dbReference type="PROSITE" id="PS50125">
    <property type="entry name" value="GUANYLATE_CYCLASE_2"/>
    <property type="match status" value="1"/>
</dbReference>
<evidence type="ECO:0000256" key="5">
    <source>
        <dbReference type="ARBA" id="ARBA00023134"/>
    </source>
</evidence>
<dbReference type="InterPro" id="IPR011645">
    <property type="entry name" value="HNOB_dom_associated"/>
</dbReference>
<dbReference type="SUPFAM" id="SSF55073">
    <property type="entry name" value="Nucleotide cyclase"/>
    <property type="match status" value="1"/>
</dbReference>
<dbReference type="Pfam" id="PF00211">
    <property type="entry name" value="Guanylate_cyc"/>
    <property type="match status" value="1"/>
</dbReference>
<dbReference type="SUPFAM" id="SSF111126">
    <property type="entry name" value="Ligand-binding domain in the NO signalling and Golgi transport"/>
    <property type="match status" value="1"/>
</dbReference>
<comment type="subcellular location">
    <subcellularLocation>
        <location evidence="1">Cytoplasm</location>
    </subcellularLocation>
</comment>
<dbReference type="SMART" id="SM00044">
    <property type="entry name" value="CYCc"/>
    <property type="match status" value="1"/>
</dbReference>
<reference evidence="11" key="1">
    <citation type="journal article" date="2020" name="Sci. Rep.">
        <title>The diversification and lineage-specific expansion of nitric oxide signaling in Placozoa: insights in the evolution of gaseous transmission.</title>
        <authorList>
            <person name="Moroz L.L."/>
            <person name="Romanova D.Y."/>
            <person name="Nikitin M.A."/>
            <person name="Sohn D."/>
            <person name="Kohn A.B."/>
            <person name="Neveu E."/>
            <person name="Varoqueaux F."/>
            <person name="Fasshauer D."/>
        </authorList>
    </citation>
    <scope>NUCLEOTIDE SEQUENCE</scope>
</reference>
<evidence type="ECO:0000256" key="3">
    <source>
        <dbReference type="ARBA" id="ARBA00022490"/>
    </source>
</evidence>
<dbReference type="CDD" id="cd07302">
    <property type="entry name" value="CHD"/>
    <property type="match status" value="1"/>
</dbReference>
<dbReference type="Gene3D" id="6.10.250.780">
    <property type="match status" value="1"/>
</dbReference>
<dbReference type="EC" id="4.6.1.2" evidence="2"/>
<name>A0A7G7LKC0_9METZ</name>
<evidence type="ECO:0000259" key="10">
    <source>
        <dbReference type="PROSITE" id="PS50125"/>
    </source>
</evidence>
<dbReference type="FunFam" id="3.30.450.260:FF:000002">
    <property type="entry name" value="guanylate cyclase soluble subunit alpha-2"/>
    <property type="match status" value="1"/>
</dbReference>
<evidence type="ECO:0000256" key="4">
    <source>
        <dbReference type="ARBA" id="ARBA00022741"/>
    </source>
</evidence>
<feature type="region of interest" description="Disordered" evidence="9">
    <location>
        <begin position="616"/>
        <end position="637"/>
    </location>
</feature>
<dbReference type="Gene3D" id="3.30.70.1230">
    <property type="entry name" value="Nucleotide cyclase"/>
    <property type="match status" value="1"/>
</dbReference>
<dbReference type="Pfam" id="PF07700">
    <property type="entry name" value="HNOB"/>
    <property type="match status" value="1"/>
</dbReference>
<evidence type="ECO:0000313" key="11">
    <source>
        <dbReference type="EMBL" id="QNG40937.1"/>
    </source>
</evidence>
<organism evidence="11">
    <name type="scientific">Placozoa sp. H4</name>
    <dbReference type="NCBI Taxonomy" id="1034858"/>
    <lineage>
        <taxon>Eukaryota</taxon>
        <taxon>Metazoa</taxon>
        <taxon>Placozoa</taxon>
    </lineage>
</organism>
<keyword evidence="3" id="KW-0963">Cytoplasm</keyword>
<dbReference type="Pfam" id="PF07701">
    <property type="entry name" value="HNOBA"/>
    <property type="match status" value="2"/>
</dbReference>
<evidence type="ECO:0000256" key="6">
    <source>
        <dbReference type="ARBA" id="ARBA00023239"/>
    </source>
</evidence>
<dbReference type="GO" id="GO:0070482">
    <property type="term" value="P:response to oxygen levels"/>
    <property type="evidence" value="ECO:0007669"/>
    <property type="project" value="TreeGrafter"/>
</dbReference>
<dbReference type="InterPro" id="IPR029787">
    <property type="entry name" value="Nucleotide_cyclase"/>
</dbReference>
<evidence type="ECO:0000256" key="2">
    <source>
        <dbReference type="ARBA" id="ARBA00012202"/>
    </source>
</evidence>
<evidence type="ECO:0000256" key="7">
    <source>
        <dbReference type="ARBA" id="ARBA00023293"/>
    </source>
</evidence>
<dbReference type="InterPro" id="IPR038158">
    <property type="entry name" value="H-NOX_domain_sf"/>
</dbReference>
<evidence type="ECO:0000256" key="8">
    <source>
        <dbReference type="RuleBase" id="RU000405"/>
    </source>
</evidence>
<comment type="similarity">
    <text evidence="8">Belongs to the adenylyl cyclase class-4/guanylyl cyclase family.</text>
</comment>
<protein>
    <recommendedName>
        <fullName evidence="2">guanylate cyclase</fullName>
        <ecNumber evidence="2">4.6.1.2</ecNumber>
    </recommendedName>
</protein>
<evidence type="ECO:0000256" key="1">
    <source>
        <dbReference type="ARBA" id="ARBA00004496"/>
    </source>
</evidence>
<dbReference type="PANTHER" id="PTHR45655:SF13">
    <property type="entry name" value="SOLUBLE GUANYLATE CYCLASE GCY-32-RELATED"/>
    <property type="match status" value="1"/>
</dbReference>
<proteinExistence type="evidence at transcript level"/>
<dbReference type="InterPro" id="IPR001054">
    <property type="entry name" value="A/G_cyclase"/>
</dbReference>
<evidence type="ECO:0000256" key="9">
    <source>
        <dbReference type="SAM" id="MobiDB-lite"/>
    </source>
</evidence>
<dbReference type="GO" id="GO:0020037">
    <property type="term" value="F:heme binding"/>
    <property type="evidence" value="ECO:0007669"/>
    <property type="project" value="InterPro"/>
</dbReference>
<dbReference type="GO" id="GO:0005525">
    <property type="term" value="F:GTP binding"/>
    <property type="evidence" value="ECO:0007669"/>
    <property type="project" value="UniProtKB-KW"/>
</dbReference>
<dbReference type="PANTHER" id="PTHR45655">
    <property type="entry name" value="GUANYLATE CYCLASE SOLUBLE SUBUNIT BETA-2"/>
    <property type="match status" value="1"/>
</dbReference>
<dbReference type="InterPro" id="IPR024096">
    <property type="entry name" value="NO_sig/Golgi_transp_ligand-bd"/>
</dbReference>
<sequence length="664" mass="74897">MYGIINHVFQALVEERFGKETWQHLRNTLECIPEKFMMKHPYDDNITLDIAEEASKLLGIPTDQLFETYGQFFVVWCHRTNYASMMRVIGSNLFNFLSNLNALHAHLSMAFSSMKPPEFQCMSSDDPKKFYLHSYSCRDSLCGIAIGATREAARSLFNRRISINVISKTIDNSRYANRHHVVFEICDLGYADVKLARAETIAIELGPDSPLQMNGYSSDSSDYQPQVNYVNAKTFCRIFPFHIIFDQELIIKRVGIGLYRRLPGLNVNDKPRLDAFFECLKPPVKLCKRSIKSYQNNDFILQCKGESDNSCGSFQLKGEMVQLGEANSNYMFICSPVVEKLTDLKNRGLFISDIPLHDMTRELLLLNEQRLAEFQLSKQLEETTAQLQATSVALEMEKVKADNLLHSMLPPLVSDRLRNGDKVEAGEYEQASIMFSDIVGFTTICSQCRPMDVVQFLNSLYVKFDKLTNVHDVYKVETIGDAYMVVGGLPESCSNHAEKVARMALSMADCAVQVSSPSDNKPLRIRIGIHSGPVVAGVVGTKMPRYCLFGDTVNTASRMESHGLPGSIHISEACYKHLKGKGFRMQPRGKVPIKGKGLMNTYFVLRECQRSINLEEDPLRKKSETPSPHIDSLSPVDDKLPVTSNCMSVVPWKPPNQQNPCIIL</sequence>
<keyword evidence="7" id="KW-0141">cGMP biosynthesis</keyword>
<dbReference type="FunFam" id="3.30.70.1230:FF:000007">
    <property type="entry name" value="Guanylate cyclase soluble subunit alpha-3"/>
    <property type="match status" value="1"/>
</dbReference>
<dbReference type="InterPro" id="IPR042463">
    <property type="entry name" value="HNOB_dom_associated_sf"/>
</dbReference>
<keyword evidence="6 8" id="KW-0456">Lyase</keyword>
<dbReference type="GO" id="GO:0019934">
    <property type="term" value="P:cGMP-mediated signaling"/>
    <property type="evidence" value="ECO:0007669"/>
    <property type="project" value="TreeGrafter"/>
</dbReference>
<dbReference type="AlphaFoldDB" id="A0A7G7LKC0"/>
<feature type="domain" description="Guanylate cyclase" evidence="10">
    <location>
        <begin position="432"/>
        <end position="560"/>
    </location>
</feature>
<dbReference type="Gene3D" id="3.90.1520.10">
    <property type="entry name" value="H-NOX domain"/>
    <property type="match status" value="1"/>
</dbReference>
<keyword evidence="4" id="KW-0547">Nucleotide-binding</keyword>
<dbReference type="GO" id="GO:0004383">
    <property type="term" value="F:guanylate cyclase activity"/>
    <property type="evidence" value="ECO:0007669"/>
    <property type="project" value="UniProtKB-EC"/>
</dbReference>
<dbReference type="InterPro" id="IPR011644">
    <property type="entry name" value="Heme_NO-bd"/>
</dbReference>
<dbReference type="GO" id="GO:0008074">
    <property type="term" value="C:guanylate cyclase complex, soluble"/>
    <property type="evidence" value="ECO:0007669"/>
    <property type="project" value="TreeGrafter"/>
</dbReference>